<comment type="caution">
    <text evidence="1">The sequence shown here is derived from an EMBL/GenBank/DDBJ whole genome shotgun (WGS) entry which is preliminary data.</text>
</comment>
<name>A0A0F9N288_9ZZZZ</name>
<evidence type="ECO:0000313" key="1">
    <source>
        <dbReference type="EMBL" id="KKN05832.1"/>
    </source>
</evidence>
<proteinExistence type="predicted"/>
<protein>
    <submittedName>
        <fullName evidence="1">Uncharacterized protein</fullName>
    </submittedName>
</protein>
<dbReference type="EMBL" id="LAZR01004757">
    <property type="protein sequence ID" value="KKN05832.1"/>
    <property type="molecule type" value="Genomic_DNA"/>
</dbReference>
<reference evidence="1" key="1">
    <citation type="journal article" date="2015" name="Nature">
        <title>Complex archaea that bridge the gap between prokaryotes and eukaryotes.</title>
        <authorList>
            <person name="Spang A."/>
            <person name="Saw J.H."/>
            <person name="Jorgensen S.L."/>
            <person name="Zaremba-Niedzwiedzka K."/>
            <person name="Martijn J."/>
            <person name="Lind A.E."/>
            <person name="van Eijk R."/>
            <person name="Schleper C."/>
            <person name="Guy L."/>
            <person name="Ettema T.J."/>
        </authorList>
    </citation>
    <scope>NUCLEOTIDE SEQUENCE</scope>
</reference>
<accession>A0A0F9N288</accession>
<dbReference type="AlphaFoldDB" id="A0A0F9N288"/>
<organism evidence="1">
    <name type="scientific">marine sediment metagenome</name>
    <dbReference type="NCBI Taxonomy" id="412755"/>
    <lineage>
        <taxon>unclassified sequences</taxon>
        <taxon>metagenomes</taxon>
        <taxon>ecological metagenomes</taxon>
    </lineage>
</organism>
<gene>
    <name evidence="1" type="ORF">LCGC14_1083400</name>
</gene>
<sequence length="82" mass="8764">MRNRRVKWLAAAGLGLVLAGYVVGRQHQSATVATCLALAGSLDQMVRIYEEANTEMWRALGAVARVEEQRAGAALPAAADLQ</sequence>